<dbReference type="InterPro" id="IPR013320">
    <property type="entry name" value="ConA-like_dom_sf"/>
</dbReference>
<protein>
    <submittedName>
        <fullName evidence="8">Glycoside hydrolase family 32 protein</fullName>
    </submittedName>
</protein>
<dbReference type="PANTHER" id="PTHR42800:SF2">
    <property type="entry name" value="INVERTASE-RELATED"/>
    <property type="match status" value="1"/>
</dbReference>
<dbReference type="Gene3D" id="2.115.10.20">
    <property type="entry name" value="Glycosyl hydrolase domain, family 43"/>
    <property type="match status" value="1"/>
</dbReference>
<dbReference type="SMART" id="SM00640">
    <property type="entry name" value="Glyco_32"/>
    <property type="match status" value="1"/>
</dbReference>
<evidence type="ECO:0000256" key="5">
    <source>
        <dbReference type="SAM" id="SignalP"/>
    </source>
</evidence>
<dbReference type="GO" id="GO:0000324">
    <property type="term" value="C:fungal-type vacuole"/>
    <property type="evidence" value="ECO:0007669"/>
    <property type="project" value="TreeGrafter"/>
</dbReference>
<accession>A0A6A6TQS6</accession>
<sequence>MSPSLASLFVALAALLSSTAYGQNATSTYSEPNVPTGVPVEGNYGGPLRPQVHFSPPQGFMNDPNGMFVDADGVYHLYYQYNPTAIVAGNQHWGHATSRDLYTWENQAIAIFPSGPTEGIFSGSAVVDVNNTSGFFPNQTNGVVAIYTLNTPERETQDIAYSIDGGYTFTKYANNPVIDSNSTQFRDPKVLWYPGTERWIMVVSYAQEFAIGIFSSPNLIDWTHESNFTRHGLLGLQYECPNLVEVPVAGSSDYDTLFVLLISINPGGPLGGSISQYFPGTFNGTHFSAIDGAARIANFAKDDYAAQFFSGIPGSSNHISIGWASNWQYTNVLPTDREGFRSVMTGPREHYLKELPKVGLSLVSAPYNATAAVDQELAYNATLGNGTLFVDYGAVESRALYWEANVTGLTDSSSLQGSVNFTFSSSTTGEYVSGGTWVSTGDVWLDRGHSTAWSNPFFTDKFSATGLYDGNGTWRISGIVDRSIIEVYLNGGEHVATSVFFPAEPLDWVTISVKGLNESAQASVGVWALQAAWLDQADVNGTVAGNVTSS</sequence>
<dbReference type="AlphaFoldDB" id="A0A6A6TQS6"/>
<dbReference type="GO" id="GO:0005987">
    <property type="term" value="P:sucrose catabolic process"/>
    <property type="evidence" value="ECO:0007669"/>
    <property type="project" value="TreeGrafter"/>
</dbReference>
<keyword evidence="2 4" id="KW-0378">Hydrolase</keyword>
<dbReference type="InterPro" id="IPR013189">
    <property type="entry name" value="Glyco_hydro_32_C"/>
</dbReference>
<dbReference type="InterPro" id="IPR023296">
    <property type="entry name" value="Glyco_hydro_beta-prop_sf"/>
</dbReference>
<evidence type="ECO:0000256" key="1">
    <source>
        <dbReference type="ARBA" id="ARBA00009902"/>
    </source>
</evidence>
<evidence type="ECO:0000313" key="8">
    <source>
        <dbReference type="EMBL" id="KAF2661776.1"/>
    </source>
</evidence>
<evidence type="ECO:0000256" key="2">
    <source>
        <dbReference type="ARBA" id="ARBA00022801"/>
    </source>
</evidence>
<dbReference type="Proteomes" id="UP000799324">
    <property type="component" value="Unassembled WGS sequence"/>
</dbReference>
<dbReference type="GO" id="GO:0004575">
    <property type="term" value="F:sucrose alpha-glucosidase activity"/>
    <property type="evidence" value="ECO:0007669"/>
    <property type="project" value="TreeGrafter"/>
</dbReference>
<dbReference type="Pfam" id="PF00251">
    <property type="entry name" value="Glyco_hydro_32N"/>
    <property type="match status" value="1"/>
</dbReference>
<gene>
    <name evidence="8" type="ORF">K491DRAFT_700815</name>
</gene>
<keyword evidence="5" id="KW-0732">Signal</keyword>
<dbReference type="SUPFAM" id="SSF49899">
    <property type="entry name" value="Concanavalin A-like lectins/glucanases"/>
    <property type="match status" value="1"/>
</dbReference>
<dbReference type="Gene3D" id="2.60.120.560">
    <property type="entry name" value="Exo-inulinase, domain 1"/>
    <property type="match status" value="1"/>
</dbReference>
<evidence type="ECO:0000259" key="6">
    <source>
        <dbReference type="Pfam" id="PF00251"/>
    </source>
</evidence>
<dbReference type="InterPro" id="IPR018053">
    <property type="entry name" value="Glyco_hydro_32_AS"/>
</dbReference>
<reference evidence="8" key="1">
    <citation type="journal article" date="2020" name="Stud. Mycol.">
        <title>101 Dothideomycetes genomes: a test case for predicting lifestyles and emergence of pathogens.</title>
        <authorList>
            <person name="Haridas S."/>
            <person name="Albert R."/>
            <person name="Binder M."/>
            <person name="Bloem J."/>
            <person name="Labutti K."/>
            <person name="Salamov A."/>
            <person name="Andreopoulos B."/>
            <person name="Baker S."/>
            <person name="Barry K."/>
            <person name="Bills G."/>
            <person name="Bluhm B."/>
            <person name="Cannon C."/>
            <person name="Castanera R."/>
            <person name="Culley D."/>
            <person name="Daum C."/>
            <person name="Ezra D."/>
            <person name="Gonzalez J."/>
            <person name="Henrissat B."/>
            <person name="Kuo A."/>
            <person name="Liang C."/>
            <person name="Lipzen A."/>
            <person name="Lutzoni F."/>
            <person name="Magnuson J."/>
            <person name="Mondo S."/>
            <person name="Nolan M."/>
            <person name="Ohm R."/>
            <person name="Pangilinan J."/>
            <person name="Park H.-J."/>
            <person name="Ramirez L."/>
            <person name="Alfaro M."/>
            <person name="Sun H."/>
            <person name="Tritt A."/>
            <person name="Yoshinaga Y."/>
            <person name="Zwiers L.-H."/>
            <person name="Turgeon B."/>
            <person name="Goodwin S."/>
            <person name="Spatafora J."/>
            <person name="Crous P."/>
            <person name="Grigoriev I."/>
        </authorList>
    </citation>
    <scope>NUCLEOTIDE SEQUENCE</scope>
    <source>
        <strain evidence="8">CBS 122681</strain>
    </source>
</reference>
<dbReference type="PANTHER" id="PTHR42800">
    <property type="entry name" value="EXOINULINASE INUD (AFU_ORTHOLOGUE AFUA_5G00480)"/>
    <property type="match status" value="1"/>
</dbReference>
<dbReference type="InterPro" id="IPR013148">
    <property type="entry name" value="Glyco_hydro_32_N"/>
</dbReference>
<dbReference type="FunFam" id="2.115.10.20:FF:000002">
    <property type="entry name" value="Invertase 2"/>
    <property type="match status" value="1"/>
</dbReference>
<dbReference type="PROSITE" id="PS00609">
    <property type="entry name" value="GLYCOSYL_HYDROL_F32"/>
    <property type="match status" value="1"/>
</dbReference>
<dbReference type="SUPFAM" id="SSF75005">
    <property type="entry name" value="Arabinanase/levansucrase/invertase"/>
    <property type="match status" value="1"/>
</dbReference>
<comment type="similarity">
    <text evidence="1 4">Belongs to the glycosyl hydrolase 32 family.</text>
</comment>
<evidence type="ECO:0000256" key="4">
    <source>
        <dbReference type="RuleBase" id="RU362110"/>
    </source>
</evidence>
<evidence type="ECO:0000313" key="9">
    <source>
        <dbReference type="Proteomes" id="UP000799324"/>
    </source>
</evidence>
<proteinExistence type="inferred from homology"/>
<evidence type="ECO:0000256" key="3">
    <source>
        <dbReference type="ARBA" id="ARBA00023295"/>
    </source>
</evidence>
<keyword evidence="9" id="KW-1185">Reference proteome</keyword>
<feature type="domain" description="Glycosyl hydrolase family 32 C-terminal" evidence="7">
    <location>
        <begin position="413"/>
        <end position="519"/>
    </location>
</feature>
<name>A0A6A6TQS6_9PLEO</name>
<dbReference type="InterPro" id="IPR001362">
    <property type="entry name" value="Glyco_hydro_32"/>
</dbReference>
<keyword evidence="3 4" id="KW-0326">Glycosidase</keyword>
<dbReference type="OrthoDB" id="202537at2759"/>
<dbReference type="Pfam" id="PF08244">
    <property type="entry name" value="Glyco_hydro_32C"/>
    <property type="match status" value="1"/>
</dbReference>
<dbReference type="EMBL" id="MU004292">
    <property type="protein sequence ID" value="KAF2661776.1"/>
    <property type="molecule type" value="Genomic_DNA"/>
</dbReference>
<evidence type="ECO:0000259" key="7">
    <source>
        <dbReference type="Pfam" id="PF08244"/>
    </source>
</evidence>
<organism evidence="8 9">
    <name type="scientific">Lophiostoma macrostomum CBS 122681</name>
    <dbReference type="NCBI Taxonomy" id="1314788"/>
    <lineage>
        <taxon>Eukaryota</taxon>
        <taxon>Fungi</taxon>
        <taxon>Dikarya</taxon>
        <taxon>Ascomycota</taxon>
        <taxon>Pezizomycotina</taxon>
        <taxon>Dothideomycetes</taxon>
        <taxon>Pleosporomycetidae</taxon>
        <taxon>Pleosporales</taxon>
        <taxon>Lophiostomataceae</taxon>
        <taxon>Lophiostoma</taxon>
    </lineage>
</organism>
<dbReference type="CDD" id="cd18622">
    <property type="entry name" value="GH32_Inu-like"/>
    <property type="match status" value="1"/>
</dbReference>
<feature type="domain" description="Glycosyl hydrolase family 32 N-terminal" evidence="6">
    <location>
        <begin position="53"/>
        <end position="354"/>
    </location>
</feature>
<feature type="chain" id="PRO_5025465343" evidence="5">
    <location>
        <begin position="23"/>
        <end position="550"/>
    </location>
</feature>
<feature type="signal peptide" evidence="5">
    <location>
        <begin position="1"/>
        <end position="22"/>
    </location>
</feature>